<sequence length="78" mass="9034">MKRSYRQTKVQQNKQRRISSDLETQIASFFTDLENCHEYSIASLSYTSINFTVIYVPIGRFLLCGAMFSRLCKNNASL</sequence>
<protein>
    <submittedName>
        <fullName evidence="1">Uncharacterized protein</fullName>
    </submittedName>
</protein>
<dbReference type="Proteomes" id="UP000290289">
    <property type="component" value="Chromosome 2"/>
</dbReference>
<name>A0A498KE88_MALDO</name>
<evidence type="ECO:0000313" key="1">
    <source>
        <dbReference type="EMBL" id="RXI05908.1"/>
    </source>
</evidence>
<evidence type="ECO:0000313" key="2">
    <source>
        <dbReference type="Proteomes" id="UP000290289"/>
    </source>
</evidence>
<dbReference type="AlphaFoldDB" id="A0A498KE88"/>
<accession>A0A498KE88</accession>
<dbReference type="EMBL" id="RDQH01000328">
    <property type="protein sequence ID" value="RXI05908.1"/>
    <property type="molecule type" value="Genomic_DNA"/>
</dbReference>
<organism evidence="1 2">
    <name type="scientific">Malus domestica</name>
    <name type="common">Apple</name>
    <name type="synonym">Pyrus malus</name>
    <dbReference type="NCBI Taxonomy" id="3750"/>
    <lineage>
        <taxon>Eukaryota</taxon>
        <taxon>Viridiplantae</taxon>
        <taxon>Streptophyta</taxon>
        <taxon>Embryophyta</taxon>
        <taxon>Tracheophyta</taxon>
        <taxon>Spermatophyta</taxon>
        <taxon>Magnoliopsida</taxon>
        <taxon>eudicotyledons</taxon>
        <taxon>Gunneridae</taxon>
        <taxon>Pentapetalae</taxon>
        <taxon>rosids</taxon>
        <taxon>fabids</taxon>
        <taxon>Rosales</taxon>
        <taxon>Rosaceae</taxon>
        <taxon>Amygdaloideae</taxon>
        <taxon>Maleae</taxon>
        <taxon>Malus</taxon>
    </lineage>
</organism>
<gene>
    <name evidence="1" type="ORF">DVH24_017950</name>
</gene>
<proteinExistence type="predicted"/>
<reference evidence="1 2" key="1">
    <citation type="submission" date="2018-10" db="EMBL/GenBank/DDBJ databases">
        <title>A high-quality apple genome assembly.</title>
        <authorList>
            <person name="Hu J."/>
        </authorList>
    </citation>
    <scope>NUCLEOTIDE SEQUENCE [LARGE SCALE GENOMIC DNA]</scope>
    <source>
        <strain evidence="2">cv. HFTH1</strain>
        <tissue evidence="1">Young leaf</tissue>
    </source>
</reference>
<comment type="caution">
    <text evidence="1">The sequence shown here is derived from an EMBL/GenBank/DDBJ whole genome shotgun (WGS) entry which is preliminary data.</text>
</comment>
<keyword evidence="2" id="KW-1185">Reference proteome</keyword>